<dbReference type="PROSITE" id="PS50931">
    <property type="entry name" value="HTH_LYSR"/>
    <property type="match status" value="1"/>
</dbReference>
<dbReference type="PRINTS" id="PR00039">
    <property type="entry name" value="HTHLYSR"/>
</dbReference>
<dbReference type="InterPro" id="IPR050176">
    <property type="entry name" value="LTTR"/>
</dbReference>
<comment type="similarity">
    <text evidence="1">Belongs to the LysR transcriptional regulatory family.</text>
</comment>
<dbReference type="Pfam" id="PF00126">
    <property type="entry name" value="HTH_1"/>
    <property type="match status" value="1"/>
</dbReference>
<dbReference type="KEGG" id="cmar:IMCC12053_975"/>
<dbReference type="Gene3D" id="3.40.190.10">
    <property type="entry name" value="Periplasmic binding protein-like II"/>
    <property type="match status" value="2"/>
</dbReference>
<dbReference type="Pfam" id="PF03466">
    <property type="entry name" value="LysR_substrate"/>
    <property type="match status" value="1"/>
</dbReference>
<accession>A0A0N9ZXM9</accession>
<organism evidence="5 6">
    <name type="scientific">Celeribacter marinus</name>
    <dbReference type="NCBI Taxonomy" id="1397108"/>
    <lineage>
        <taxon>Bacteria</taxon>
        <taxon>Pseudomonadati</taxon>
        <taxon>Pseudomonadota</taxon>
        <taxon>Alphaproteobacteria</taxon>
        <taxon>Rhodobacterales</taxon>
        <taxon>Roseobacteraceae</taxon>
        <taxon>Celeribacter</taxon>
    </lineage>
</organism>
<dbReference type="FunFam" id="1.10.10.10:FF:000001">
    <property type="entry name" value="LysR family transcriptional regulator"/>
    <property type="match status" value="1"/>
</dbReference>
<name>A0A0N9ZXM9_9RHOB</name>
<reference evidence="5 6" key="1">
    <citation type="submission" date="2015-05" db="EMBL/GenBank/DDBJ databases">
        <authorList>
            <person name="Wang D.B."/>
            <person name="Wang M."/>
        </authorList>
    </citation>
    <scope>NUCLEOTIDE SEQUENCE [LARGE SCALE GENOMIC DNA]</scope>
    <source>
        <strain evidence="5 6">IMCC 12053</strain>
    </source>
</reference>
<dbReference type="STRING" id="1397108.IMCC12053_975"/>
<dbReference type="PANTHER" id="PTHR30579">
    <property type="entry name" value="TRANSCRIPTIONAL REGULATOR"/>
    <property type="match status" value="1"/>
</dbReference>
<evidence type="ECO:0000256" key="3">
    <source>
        <dbReference type="ARBA" id="ARBA00023125"/>
    </source>
</evidence>
<dbReference type="OrthoDB" id="8097684at2"/>
<keyword evidence="4" id="KW-0804">Transcription</keyword>
<dbReference type="SUPFAM" id="SSF53850">
    <property type="entry name" value="Periplasmic binding protein-like II"/>
    <property type="match status" value="1"/>
</dbReference>
<protein>
    <submittedName>
        <fullName evidence="5">Transcriptional regulator, LysR family</fullName>
    </submittedName>
</protein>
<dbReference type="GO" id="GO:0003677">
    <property type="term" value="F:DNA binding"/>
    <property type="evidence" value="ECO:0007669"/>
    <property type="project" value="UniProtKB-KW"/>
</dbReference>
<evidence type="ECO:0000256" key="4">
    <source>
        <dbReference type="ARBA" id="ARBA00023163"/>
    </source>
</evidence>
<keyword evidence="6" id="KW-1185">Reference proteome</keyword>
<keyword evidence="2" id="KW-0805">Transcription regulation</keyword>
<dbReference type="Proteomes" id="UP000064920">
    <property type="component" value="Chromosome"/>
</dbReference>
<dbReference type="PATRIC" id="fig|1397108.4.peg.1002"/>
<dbReference type="Gene3D" id="1.10.10.10">
    <property type="entry name" value="Winged helix-like DNA-binding domain superfamily/Winged helix DNA-binding domain"/>
    <property type="match status" value="1"/>
</dbReference>
<dbReference type="InterPro" id="IPR000847">
    <property type="entry name" value="LysR_HTH_N"/>
</dbReference>
<dbReference type="GO" id="GO:0003700">
    <property type="term" value="F:DNA-binding transcription factor activity"/>
    <property type="evidence" value="ECO:0007669"/>
    <property type="project" value="InterPro"/>
</dbReference>
<evidence type="ECO:0000313" key="6">
    <source>
        <dbReference type="Proteomes" id="UP000064920"/>
    </source>
</evidence>
<dbReference type="PANTHER" id="PTHR30579:SF7">
    <property type="entry name" value="HTH-TYPE TRANSCRIPTIONAL REGULATOR LRHA-RELATED"/>
    <property type="match status" value="1"/>
</dbReference>
<dbReference type="InterPro" id="IPR036388">
    <property type="entry name" value="WH-like_DNA-bd_sf"/>
</dbReference>
<evidence type="ECO:0000313" key="5">
    <source>
        <dbReference type="EMBL" id="ALI54923.1"/>
    </source>
</evidence>
<keyword evidence="3" id="KW-0238">DNA-binding</keyword>
<dbReference type="InterPro" id="IPR036390">
    <property type="entry name" value="WH_DNA-bd_sf"/>
</dbReference>
<sequence length="292" mass="32132">MARNLDMTALRSFVAVADSGGVTRAAGYLNLTQSAVSMQLKRLEESLDCKLLDRSSRTISLTAQGEQMLSYARRMLDLNDEAYARLTAQEFEGEIVLGVPHDIVYPSIPQVLQQFHAAFPRMRVTLISSFTKQLKEDFARGECDMFLGTEDAADAGGEVLIELPLVWVGAVDGIAWRQRPLRLAFEHRCVFRKSVQEALDGAGISWEMAIESAQSRTIEASVSADLGVHAMLEGATPPLCEPVRHGGALPDLPSKKVTFYASDLMKGEAADRLRDLIRQAYAQRSAMRLAAQ</sequence>
<gene>
    <name evidence="5" type="ORF">IMCC12053_975</name>
</gene>
<evidence type="ECO:0000256" key="1">
    <source>
        <dbReference type="ARBA" id="ARBA00009437"/>
    </source>
</evidence>
<dbReference type="EMBL" id="CP012023">
    <property type="protein sequence ID" value="ALI54923.1"/>
    <property type="molecule type" value="Genomic_DNA"/>
</dbReference>
<dbReference type="AlphaFoldDB" id="A0A0N9ZXM9"/>
<proteinExistence type="inferred from homology"/>
<evidence type="ECO:0000256" key="2">
    <source>
        <dbReference type="ARBA" id="ARBA00023015"/>
    </source>
</evidence>
<dbReference type="RefSeq" id="WP_062216203.1">
    <property type="nucleotide sequence ID" value="NZ_CBFHKW010000002.1"/>
</dbReference>
<dbReference type="InterPro" id="IPR005119">
    <property type="entry name" value="LysR_subst-bd"/>
</dbReference>
<dbReference type="SUPFAM" id="SSF46785">
    <property type="entry name" value="Winged helix' DNA-binding domain"/>
    <property type="match status" value="1"/>
</dbReference>